<dbReference type="InterPro" id="IPR000537">
    <property type="entry name" value="UbiA_prenyltransferase"/>
</dbReference>
<dbReference type="InterPro" id="IPR044878">
    <property type="entry name" value="UbiA_sf"/>
</dbReference>
<keyword evidence="8" id="KW-0496">Mitochondrion</keyword>
<feature type="transmembrane region" description="Helical" evidence="8">
    <location>
        <begin position="113"/>
        <end position="134"/>
    </location>
</feature>
<dbReference type="InterPro" id="IPR039653">
    <property type="entry name" value="Prenyltransferase"/>
</dbReference>
<comment type="pathway">
    <text evidence="8">Cofactor biosynthesis; ubiquinone biosynthesis.</text>
</comment>
<reference evidence="9" key="1">
    <citation type="submission" date="2007-08" db="EMBL/GenBank/DDBJ databases">
        <authorList>
            <person name="Gloeckner G."/>
            <person name="Nowack E."/>
            <person name="Melkonian M."/>
        </authorList>
    </citation>
    <scope>NUCLEOTIDE SEQUENCE</scope>
</reference>
<dbReference type="EC" id="2.5.1.39" evidence="8"/>
<feature type="transmembrane region" description="Helical" evidence="8">
    <location>
        <begin position="165"/>
        <end position="186"/>
    </location>
</feature>
<evidence type="ECO:0000256" key="8">
    <source>
        <dbReference type="HAMAP-Rule" id="MF_03189"/>
    </source>
</evidence>
<dbReference type="CDD" id="cd13959">
    <property type="entry name" value="PT_UbiA_COQ2"/>
    <property type="match status" value="1"/>
</dbReference>
<evidence type="ECO:0000256" key="1">
    <source>
        <dbReference type="ARBA" id="ARBA00001946"/>
    </source>
</evidence>
<keyword evidence="7 8" id="KW-0472">Membrane</keyword>
<keyword evidence="8" id="KW-0831">Ubiquinone biosynthesis</keyword>
<keyword evidence="6 8" id="KW-1133">Transmembrane helix</keyword>
<proteinExistence type="inferred from homology"/>
<accession>B1X5E9</accession>
<comment type="function">
    <text evidence="8">Catalyzes the prenylation of para-hydroxybenzoate (PHB) with an all-trans polyprenyl group. Mediates the second step in the final reaction sequence of coenzyme Q (CoQ) biosynthesis, which is the condensation of the polyisoprenoid side chain with PHB, generating the first membrane-bound Q intermediate.</text>
</comment>
<evidence type="ECO:0000256" key="5">
    <source>
        <dbReference type="ARBA" id="ARBA00022692"/>
    </source>
</evidence>
<name>B1X5E9_PAUCH</name>
<dbReference type="EMBL" id="CP000815">
    <property type="protein sequence ID" value="ACB43168.1"/>
    <property type="molecule type" value="Genomic_DNA"/>
</dbReference>
<dbReference type="GO" id="GO:0005743">
    <property type="term" value="C:mitochondrial inner membrane"/>
    <property type="evidence" value="ECO:0007669"/>
    <property type="project" value="UniProtKB-SubCell"/>
</dbReference>
<dbReference type="GO" id="GO:0005886">
    <property type="term" value="C:plasma membrane"/>
    <property type="evidence" value="ECO:0007669"/>
    <property type="project" value="TreeGrafter"/>
</dbReference>
<comment type="catalytic activity">
    <reaction evidence="8">
        <text>an all-trans-polyprenyl diphosphate + 4-hydroxybenzoate = a 4-hydroxy-3-(all-trans-polyprenyl)benzoate + diphosphate</text>
        <dbReference type="Rhea" id="RHEA:44504"/>
        <dbReference type="Rhea" id="RHEA-COMP:9514"/>
        <dbReference type="Rhea" id="RHEA-COMP:9564"/>
        <dbReference type="ChEBI" id="CHEBI:17879"/>
        <dbReference type="ChEBI" id="CHEBI:33019"/>
        <dbReference type="ChEBI" id="CHEBI:58914"/>
        <dbReference type="ChEBI" id="CHEBI:78396"/>
        <dbReference type="EC" id="2.5.1.39"/>
    </reaction>
</comment>
<gene>
    <name evidence="9" type="primary">ubiA</name>
    <name evidence="9" type="ordered locus">PCC_0753</name>
</gene>
<evidence type="ECO:0000256" key="7">
    <source>
        <dbReference type="ARBA" id="ARBA00023136"/>
    </source>
</evidence>
<feature type="transmembrane region" description="Helical" evidence="8">
    <location>
        <begin position="192"/>
        <end position="218"/>
    </location>
</feature>
<feature type="transmembrane region" description="Helical" evidence="8">
    <location>
        <begin position="239"/>
        <end position="259"/>
    </location>
</feature>
<comment type="cofactor">
    <cofactor evidence="1 8">
        <name>Mg(2+)</name>
        <dbReference type="ChEBI" id="CHEBI:18420"/>
    </cofactor>
</comment>
<evidence type="ECO:0000313" key="9">
    <source>
        <dbReference type="EMBL" id="ACB43168.1"/>
    </source>
</evidence>
<comment type="similarity">
    <text evidence="3 8">Belongs to the UbiA prenyltransferase family.</text>
</comment>
<dbReference type="GO" id="GO:0008299">
    <property type="term" value="P:isoprenoid biosynthetic process"/>
    <property type="evidence" value="ECO:0007669"/>
    <property type="project" value="UniProtKB-UniRule"/>
</dbReference>
<evidence type="ECO:0000256" key="6">
    <source>
        <dbReference type="ARBA" id="ARBA00022989"/>
    </source>
</evidence>
<dbReference type="AlphaFoldDB" id="B1X5E9"/>
<dbReference type="PANTHER" id="PTHR11048">
    <property type="entry name" value="PRENYLTRANSFERASES"/>
    <property type="match status" value="1"/>
</dbReference>
<dbReference type="NCBIfam" id="NF009514">
    <property type="entry name" value="PRK12873.1"/>
    <property type="match status" value="1"/>
</dbReference>
<dbReference type="PROSITE" id="PS00943">
    <property type="entry name" value="UBIA"/>
    <property type="match status" value="1"/>
</dbReference>
<dbReference type="Gene3D" id="1.20.120.1780">
    <property type="entry name" value="UbiA prenyltransferase"/>
    <property type="match status" value="1"/>
</dbReference>
<protein>
    <recommendedName>
        <fullName evidence="8">4-hydroxybenzoate polyprenyltransferase, mitochondrial</fullName>
        <shortName evidence="8">4-HB polyprenyltransferase</shortName>
        <ecNumber evidence="8">2.5.1.39</ecNumber>
    </recommendedName>
    <alternativeName>
        <fullName evidence="8">Para-hydroxybenzoate--polyprenyltransferase</fullName>
        <shortName evidence="8">PHB:PPT</shortName>
        <shortName evidence="8">PHB:polyprenyltransferase</shortName>
    </alternativeName>
</protein>
<dbReference type="InterPro" id="IPR006370">
    <property type="entry name" value="HB_polyprenyltransferase-like"/>
</dbReference>
<feature type="transmembrane region" description="Helical" evidence="8">
    <location>
        <begin position="265"/>
        <end position="283"/>
    </location>
</feature>
<feature type="transmembrane region" description="Helical" evidence="8">
    <location>
        <begin position="70"/>
        <end position="92"/>
    </location>
</feature>
<keyword evidence="8" id="KW-0414">Isoprene biosynthesis</keyword>
<evidence type="ECO:0000256" key="2">
    <source>
        <dbReference type="ARBA" id="ARBA00004141"/>
    </source>
</evidence>
<dbReference type="GO" id="GO:0008412">
    <property type="term" value="F:4-hydroxybenzoate polyprenyltransferase activity"/>
    <property type="evidence" value="ECO:0007669"/>
    <property type="project" value="UniProtKB-EC"/>
</dbReference>
<dbReference type="HAMAP" id="MF_01635">
    <property type="entry name" value="UbiA"/>
    <property type="match status" value="1"/>
</dbReference>
<keyword evidence="5 8" id="KW-0812">Transmembrane</keyword>
<dbReference type="GO" id="GO:0006744">
    <property type="term" value="P:ubiquinone biosynthetic process"/>
    <property type="evidence" value="ECO:0007669"/>
    <property type="project" value="UniProtKB-UniRule"/>
</dbReference>
<dbReference type="Gene3D" id="1.10.357.140">
    <property type="entry name" value="UbiA prenyltransferase"/>
    <property type="match status" value="1"/>
</dbReference>
<organism evidence="9">
    <name type="scientific">Paulinella chromatophora</name>
    <dbReference type="NCBI Taxonomy" id="39717"/>
    <lineage>
        <taxon>Eukaryota</taxon>
        <taxon>Sar</taxon>
        <taxon>Rhizaria</taxon>
        <taxon>Cercozoa</taxon>
        <taxon>Imbricatea</taxon>
        <taxon>Silicofilosea</taxon>
        <taxon>Euglyphida</taxon>
        <taxon>Paulinellidae</taxon>
        <taxon>Paulinella</taxon>
    </lineage>
</organism>
<reference evidence="9" key="2">
    <citation type="journal article" date="2008" name="Curr. Biol.">
        <title>Chromatophore genome sequence of Paulinella sheds light on acquisition of photosynthesis by eukaryotes.</title>
        <authorList>
            <person name="Nowack E.C.M."/>
            <person name="Melkonian M."/>
            <person name="Gloeckner G."/>
        </authorList>
    </citation>
    <scope>NUCLEOTIDE SEQUENCE [LARGE SCALE GENOMIC DNA]</scope>
</reference>
<feature type="transmembrane region" description="Helical" evidence="8">
    <location>
        <begin position="303"/>
        <end position="318"/>
    </location>
</feature>
<evidence type="ECO:0000256" key="4">
    <source>
        <dbReference type="ARBA" id="ARBA00022679"/>
    </source>
</evidence>
<dbReference type="UniPathway" id="UPA00232"/>
<keyword evidence="8" id="KW-0999">Mitochondrion inner membrane</keyword>
<keyword evidence="9" id="KW-0934">Plastid</keyword>
<keyword evidence="4 8" id="KW-0808">Transferase</keyword>
<sequence>MKKRTESNKLKNNGFSKHLNRKKIFGKFNLNLQAWLNLLRWNKPTGRLILLFPAAWSLWLVPVSPPPPTMFFLIFIGGIAVSGAGCIINDLWDRRIDPLVERTRHRPLASNQISVYSAIVLLLLCLLIAFGVVMTLPNEVRPLCLSASLVALASILLYPSAKRWFALPQIILAFCWGFAVLIPWIISTGNLVYSPSLFFCWLGTIVWTFGFDTVYAMADRRDDILLGIRSSALSLGKHVPFVVVICYGIAGLCIAISAQSRQINGGFWLIWGLAFGIMIKESLSLHNQGSPRSFYGQHFKRQAILGGLIFIALLIGRAT</sequence>
<dbReference type="PANTHER" id="PTHR11048:SF28">
    <property type="entry name" value="4-HYDROXYBENZOATE POLYPRENYLTRANSFERASE, MITOCHONDRIAL"/>
    <property type="match status" value="1"/>
</dbReference>
<dbReference type="GeneID" id="6481999"/>
<evidence type="ECO:0000256" key="3">
    <source>
        <dbReference type="ARBA" id="ARBA00005985"/>
    </source>
</evidence>
<feature type="transmembrane region" description="Helical" evidence="8">
    <location>
        <begin position="48"/>
        <end position="64"/>
    </location>
</feature>
<dbReference type="Pfam" id="PF01040">
    <property type="entry name" value="UbiA"/>
    <property type="match status" value="1"/>
</dbReference>
<dbReference type="InterPro" id="IPR030470">
    <property type="entry name" value="UbiA_prenylTrfase_CS"/>
</dbReference>
<dbReference type="RefSeq" id="YP_002049378.1">
    <property type="nucleotide sequence ID" value="NC_011087.1"/>
</dbReference>
<geneLocation type="organellar chromatophore" evidence="9"/>
<comment type="subcellular location">
    <subcellularLocation>
        <location evidence="2">Membrane</location>
        <topology evidence="2">Multi-pass membrane protein</topology>
    </subcellularLocation>
    <subcellularLocation>
        <location evidence="8">Mitochondrion inner membrane</location>
        <topology evidence="8">Multi-pass membrane protein</topology>
        <orientation evidence="8">Matrix side</orientation>
    </subcellularLocation>
</comment>